<evidence type="ECO:0000256" key="1">
    <source>
        <dbReference type="SAM" id="Phobius"/>
    </source>
</evidence>
<dbReference type="EMBL" id="RAQO01000009">
    <property type="protein sequence ID" value="RKF14341.1"/>
    <property type="molecule type" value="Genomic_DNA"/>
</dbReference>
<dbReference type="Proteomes" id="UP000286482">
    <property type="component" value="Unassembled WGS sequence"/>
</dbReference>
<keyword evidence="3" id="KW-1185">Reference proteome</keyword>
<evidence type="ECO:0000313" key="2">
    <source>
        <dbReference type="EMBL" id="RKF14341.1"/>
    </source>
</evidence>
<name>A0A420E722_9ALTE</name>
<reference evidence="2 3" key="1">
    <citation type="submission" date="2018-09" db="EMBL/GenBank/DDBJ databases">
        <authorList>
            <person name="Wang Z."/>
        </authorList>
    </citation>
    <scope>NUCLEOTIDE SEQUENCE [LARGE SCALE GENOMIC DNA]</scope>
    <source>
        <strain evidence="2 3">ALS 81</strain>
    </source>
</reference>
<keyword evidence="1" id="KW-0472">Membrane</keyword>
<dbReference type="RefSeq" id="WP_120356152.1">
    <property type="nucleotide sequence ID" value="NZ_RAQO01000009.1"/>
</dbReference>
<dbReference type="OrthoDB" id="8778928at2"/>
<keyword evidence="1" id="KW-0812">Transmembrane</keyword>
<evidence type="ECO:0000313" key="3">
    <source>
        <dbReference type="Proteomes" id="UP000286482"/>
    </source>
</evidence>
<sequence length="115" mass="12499">MAAQFLPIIKVVAPYIAQIATAAIPAFTSKKEAPKSDEIKTDPIVTKQIEELQDAASKNANSVKVLAENLQQAIENIDIAAQKANKKITTYKIVIFLSLSLTIISLSTSLYLLLQ</sequence>
<proteinExistence type="predicted"/>
<organism evidence="2 3">
    <name type="scientific">Alginatibacterium sediminis</name>
    <dbReference type="NCBI Taxonomy" id="2164068"/>
    <lineage>
        <taxon>Bacteria</taxon>
        <taxon>Pseudomonadati</taxon>
        <taxon>Pseudomonadota</taxon>
        <taxon>Gammaproteobacteria</taxon>
        <taxon>Alteromonadales</taxon>
        <taxon>Alteromonadaceae</taxon>
        <taxon>Alginatibacterium</taxon>
    </lineage>
</organism>
<accession>A0A420E722</accession>
<gene>
    <name evidence="2" type="ORF">DBZ36_16930</name>
</gene>
<protein>
    <submittedName>
        <fullName evidence="2">Uncharacterized protein</fullName>
    </submittedName>
</protein>
<dbReference type="AlphaFoldDB" id="A0A420E722"/>
<feature type="transmembrane region" description="Helical" evidence="1">
    <location>
        <begin position="93"/>
        <end position="114"/>
    </location>
</feature>
<comment type="caution">
    <text evidence="2">The sequence shown here is derived from an EMBL/GenBank/DDBJ whole genome shotgun (WGS) entry which is preliminary data.</text>
</comment>
<keyword evidence="1" id="KW-1133">Transmembrane helix</keyword>